<dbReference type="Proteomes" id="UP000663831">
    <property type="component" value="Unassembled WGS sequence"/>
</dbReference>
<feature type="compositionally biased region" description="Basic and acidic residues" evidence="1">
    <location>
        <begin position="376"/>
        <end position="389"/>
    </location>
</feature>
<reference evidence="2" key="1">
    <citation type="submission" date="2021-01" db="EMBL/GenBank/DDBJ databases">
        <authorList>
            <person name="Kaushik A."/>
        </authorList>
    </citation>
    <scope>NUCLEOTIDE SEQUENCE</scope>
    <source>
        <strain evidence="2">AG3-1AP</strain>
    </source>
</reference>
<feature type="compositionally biased region" description="Low complexity" evidence="1">
    <location>
        <begin position="34"/>
        <end position="47"/>
    </location>
</feature>
<feature type="compositionally biased region" description="Polar residues" evidence="1">
    <location>
        <begin position="124"/>
        <end position="147"/>
    </location>
</feature>
<feature type="region of interest" description="Disordered" evidence="1">
    <location>
        <begin position="341"/>
        <end position="394"/>
    </location>
</feature>
<dbReference type="EMBL" id="CAJMWV010000806">
    <property type="protein sequence ID" value="CAE6415866.1"/>
    <property type="molecule type" value="Genomic_DNA"/>
</dbReference>
<gene>
    <name evidence="2" type="ORF">RDB_LOCUS27289</name>
</gene>
<name>A0A8H2X1W6_9AGAM</name>
<comment type="caution">
    <text evidence="2">The sequence shown here is derived from an EMBL/GenBank/DDBJ whole genome shotgun (WGS) entry which is preliminary data.</text>
</comment>
<feature type="non-terminal residue" evidence="2">
    <location>
        <position position="1"/>
    </location>
</feature>
<organism evidence="2 3">
    <name type="scientific">Rhizoctonia solani</name>
    <dbReference type="NCBI Taxonomy" id="456999"/>
    <lineage>
        <taxon>Eukaryota</taxon>
        <taxon>Fungi</taxon>
        <taxon>Dikarya</taxon>
        <taxon>Basidiomycota</taxon>
        <taxon>Agaricomycotina</taxon>
        <taxon>Agaricomycetes</taxon>
        <taxon>Cantharellales</taxon>
        <taxon>Ceratobasidiaceae</taxon>
        <taxon>Rhizoctonia</taxon>
    </lineage>
</organism>
<sequence>MCRLCSRLGFATTITRLPRHHFARLLVMHSGNLSVPPSTSTSSHVVSGGATKTRDQVDPSILADLMKSQHCDVETLLRVFLKLCRDQPLPSESIPPSDLNPSTPRLPSTDSSPDGSPGSVITARPSNSSGSTPKHTSPNPNTENQSADPPAQPEFFERCLTAVLPLCQNQELLNLLDEVKHAGKETQRYIPLTRFLNHALGLLASLALPGIRPVSDLNVLFVVNDPKHVYWRPGSSHRVPDLALLSLGTVKQVYQTSECNWDAIAKGVCLSGKRHKEAKLEWPDVLASVEVKWDYHPMRPDKPQTYNTSLGDPIGQISVARNQPDLAESISGNTTASSASVSISSLESHPSSDSIRGVSNAGDPAAASNGSGSRKRSGDHLDSANDNMHRNHNIPTNKIDVATQSGGCGAEMLHSSLGRRHAIGLVNI</sequence>
<evidence type="ECO:0000256" key="1">
    <source>
        <dbReference type="SAM" id="MobiDB-lite"/>
    </source>
</evidence>
<proteinExistence type="predicted"/>
<feature type="region of interest" description="Disordered" evidence="1">
    <location>
        <begin position="90"/>
        <end position="152"/>
    </location>
</feature>
<evidence type="ECO:0000313" key="2">
    <source>
        <dbReference type="EMBL" id="CAE6415866.1"/>
    </source>
</evidence>
<feature type="region of interest" description="Disordered" evidence="1">
    <location>
        <begin position="33"/>
        <end position="53"/>
    </location>
</feature>
<accession>A0A8H2X1W6</accession>
<feature type="region of interest" description="Disordered" evidence="1">
    <location>
        <begin position="297"/>
        <end position="316"/>
    </location>
</feature>
<dbReference type="AlphaFoldDB" id="A0A8H2X1W6"/>
<evidence type="ECO:0000313" key="3">
    <source>
        <dbReference type="Proteomes" id="UP000663831"/>
    </source>
</evidence>
<protein>
    <submittedName>
        <fullName evidence="2">Uncharacterized protein</fullName>
    </submittedName>
</protein>
<feature type="compositionally biased region" description="Low complexity" evidence="1">
    <location>
        <begin position="107"/>
        <end position="119"/>
    </location>
</feature>